<sequence length="310" mass="33639">MTLLGNKLLVSGVDLTHSAAMTRVLWAERRQRRAPRWCRGKWPWTRGWFSCLLGTVNTAALTEDGAVYIWGSFRDNSGVIGLLEPMKKVIVPVKVPMRWPVMKIASGNDHLVMLTASGDLYTSGCGEQGQLGRVPELFANRGGRKGCIVKVQSRGKVHFTDAFCGAYMTFAVSKEGHVYGFGLSNYHQLGGQHHTVCLDSDGKVYSLGRAEYGRLGLGQGAEEKSEPTPVEGLDGAQVVACGASVSYAVTKQGSVYAWGMGTNLQLGTGEEDDEWSPVEMTGKQLENRIVLMVASGGQHTVLLVKDKQES</sequence>
<dbReference type="InterPro" id="IPR000408">
    <property type="entry name" value="Reg_chr_condens"/>
</dbReference>
<evidence type="ECO:0000313" key="3">
    <source>
        <dbReference type="Proteomes" id="UP001356427"/>
    </source>
</evidence>
<dbReference type="Proteomes" id="UP001356427">
    <property type="component" value="Unassembled WGS sequence"/>
</dbReference>
<dbReference type="PANTHER" id="PTHR45982">
    <property type="entry name" value="REGULATOR OF CHROMOSOME CONDENSATION"/>
    <property type="match status" value="1"/>
</dbReference>
<keyword evidence="3" id="KW-1185">Reference proteome</keyword>
<dbReference type="SUPFAM" id="SSF50985">
    <property type="entry name" value="RCC1/BLIP-II"/>
    <property type="match status" value="1"/>
</dbReference>
<dbReference type="InterPro" id="IPR009091">
    <property type="entry name" value="RCC1/BLIP-II"/>
</dbReference>
<feature type="repeat" description="RCC1" evidence="1">
    <location>
        <begin position="202"/>
        <end position="252"/>
    </location>
</feature>
<accession>A0AAN8MAI0</accession>
<dbReference type="GO" id="GO:0005737">
    <property type="term" value="C:cytoplasm"/>
    <property type="evidence" value="ECO:0007669"/>
    <property type="project" value="TreeGrafter"/>
</dbReference>
<dbReference type="AlphaFoldDB" id="A0AAN8MAI0"/>
<dbReference type="PANTHER" id="PTHR45982:SF1">
    <property type="entry name" value="REGULATOR OF CHROMOSOME CONDENSATION"/>
    <property type="match status" value="1"/>
</dbReference>
<dbReference type="EMBL" id="JAGTTL010000002">
    <property type="protein sequence ID" value="KAK6325994.1"/>
    <property type="molecule type" value="Genomic_DNA"/>
</dbReference>
<protein>
    <recommendedName>
        <fullName evidence="4">Regulator of chromosome condensation 1</fullName>
    </recommendedName>
</protein>
<evidence type="ECO:0000256" key="1">
    <source>
        <dbReference type="PROSITE-ProRule" id="PRU00235"/>
    </source>
</evidence>
<organism evidence="2 3">
    <name type="scientific">Coregonus suidteri</name>
    <dbReference type="NCBI Taxonomy" id="861788"/>
    <lineage>
        <taxon>Eukaryota</taxon>
        <taxon>Metazoa</taxon>
        <taxon>Chordata</taxon>
        <taxon>Craniata</taxon>
        <taxon>Vertebrata</taxon>
        <taxon>Euteleostomi</taxon>
        <taxon>Actinopterygii</taxon>
        <taxon>Neopterygii</taxon>
        <taxon>Teleostei</taxon>
        <taxon>Protacanthopterygii</taxon>
        <taxon>Salmoniformes</taxon>
        <taxon>Salmonidae</taxon>
        <taxon>Coregoninae</taxon>
        <taxon>Coregonus</taxon>
    </lineage>
</organism>
<proteinExistence type="predicted"/>
<evidence type="ECO:0000313" key="2">
    <source>
        <dbReference type="EMBL" id="KAK6325994.1"/>
    </source>
</evidence>
<dbReference type="InterPro" id="IPR051553">
    <property type="entry name" value="Ran_GTPase-activating"/>
</dbReference>
<reference evidence="2 3" key="1">
    <citation type="submission" date="2021-04" db="EMBL/GenBank/DDBJ databases">
        <authorList>
            <person name="De Guttry C."/>
            <person name="Zahm M."/>
            <person name="Klopp C."/>
            <person name="Cabau C."/>
            <person name="Louis A."/>
            <person name="Berthelot C."/>
            <person name="Parey E."/>
            <person name="Roest Crollius H."/>
            <person name="Montfort J."/>
            <person name="Robinson-Rechavi M."/>
            <person name="Bucao C."/>
            <person name="Bouchez O."/>
            <person name="Gislard M."/>
            <person name="Lluch J."/>
            <person name="Milhes M."/>
            <person name="Lampietro C."/>
            <person name="Lopez Roques C."/>
            <person name="Donnadieu C."/>
            <person name="Braasch I."/>
            <person name="Desvignes T."/>
            <person name="Postlethwait J."/>
            <person name="Bobe J."/>
            <person name="Wedekind C."/>
            <person name="Guiguen Y."/>
        </authorList>
    </citation>
    <scope>NUCLEOTIDE SEQUENCE [LARGE SCALE GENOMIC DNA]</scope>
    <source>
        <strain evidence="2">Cs_M1</strain>
        <tissue evidence="2">Blood</tissue>
    </source>
</reference>
<feature type="repeat" description="RCC1" evidence="1">
    <location>
        <begin position="253"/>
        <end position="306"/>
    </location>
</feature>
<dbReference type="PROSITE" id="PS00626">
    <property type="entry name" value="RCC1_2"/>
    <property type="match status" value="2"/>
</dbReference>
<dbReference type="Pfam" id="PF00415">
    <property type="entry name" value="RCC1"/>
    <property type="match status" value="3"/>
</dbReference>
<feature type="repeat" description="RCC1" evidence="1">
    <location>
        <begin position="118"/>
        <end position="175"/>
    </location>
</feature>
<dbReference type="PROSITE" id="PS50012">
    <property type="entry name" value="RCC1_3"/>
    <property type="match status" value="4"/>
</dbReference>
<feature type="repeat" description="RCC1" evidence="1">
    <location>
        <begin position="65"/>
        <end position="117"/>
    </location>
</feature>
<name>A0AAN8MAI0_9TELE</name>
<comment type="caution">
    <text evidence="2">The sequence shown here is derived from an EMBL/GenBank/DDBJ whole genome shotgun (WGS) entry which is preliminary data.</text>
</comment>
<dbReference type="GO" id="GO:0005085">
    <property type="term" value="F:guanyl-nucleotide exchange factor activity"/>
    <property type="evidence" value="ECO:0007669"/>
    <property type="project" value="TreeGrafter"/>
</dbReference>
<gene>
    <name evidence="2" type="ORF">J4Q44_G00016380</name>
</gene>
<dbReference type="Gene3D" id="2.130.10.30">
    <property type="entry name" value="Regulator of chromosome condensation 1/beta-lactamase-inhibitor protein II"/>
    <property type="match status" value="1"/>
</dbReference>
<dbReference type="PRINTS" id="PR00633">
    <property type="entry name" value="RCCNDNSATION"/>
</dbReference>
<evidence type="ECO:0008006" key="4">
    <source>
        <dbReference type="Google" id="ProtNLM"/>
    </source>
</evidence>